<evidence type="ECO:0000313" key="2">
    <source>
        <dbReference type="Proteomes" id="UP001501759"/>
    </source>
</evidence>
<sequence>MTAVSLSDETLTATAKIVKQAQGLKSVSEAVCGLETSRGGKPNRETACRAAKELDREGGLRAQTEAESAADATELALTDDIATFKEQLDAVATPASTGTIALLAEYCDDAFS</sequence>
<proteinExistence type="predicted"/>
<reference evidence="2" key="1">
    <citation type="journal article" date="2019" name="Int. J. Syst. Evol. Microbiol.">
        <title>The Global Catalogue of Microorganisms (GCM) 10K type strain sequencing project: providing services to taxonomists for standard genome sequencing and annotation.</title>
        <authorList>
            <consortium name="The Broad Institute Genomics Platform"/>
            <consortium name="The Broad Institute Genome Sequencing Center for Infectious Disease"/>
            <person name="Wu L."/>
            <person name="Ma J."/>
        </authorList>
    </citation>
    <scope>NUCLEOTIDE SEQUENCE [LARGE SCALE GENOMIC DNA]</scope>
    <source>
        <strain evidence="2">JCM 18409</strain>
    </source>
</reference>
<accession>A0ABP9JPQ7</accession>
<protein>
    <submittedName>
        <fullName evidence="1">Uncharacterized protein</fullName>
    </submittedName>
</protein>
<evidence type="ECO:0000313" key="1">
    <source>
        <dbReference type="EMBL" id="GAA5035748.1"/>
    </source>
</evidence>
<gene>
    <name evidence="1" type="ORF">GCM10023335_81890</name>
</gene>
<organism evidence="1 2">
    <name type="scientific">Streptomyces siamensis</name>
    <dbReference type="NCBI Taxonomy" id="1274986"/>
    <lineage>
        <taxon>Bacteria</taxon>
        <taxon>Bacillati</taxon>
        <taxon>Actinomycetota</taxon>
        <taxon>Actinomycetes</taxon>
        <taxon>Kitasatosporales</taxon>
        <taxon>Streptomycetaceae</taxon>
        <taxon>Streptomyces</taxon>
    </lineage>
</organism>
<keyword evidence="2" id="KW-1185">Reference proteome</keyword>
<name>A0ABP9JPQ7_9ACTN</name>
<dbReference type="Proteomes" id="UP001501759">
    <property type="component" value="Unassembled WGS sequence"/>
</dbReference>
<dbReference type="EMBL" id="BAABKB010000045">
    <property type="protein sequence ID" value="GAA5035748.1"/>
    <property type="molecule type" value="Genomic_DNA"/>
</dbReference>
<comment type="caution">
    <text evidence="1">The sequence shown here is derived from an EMBL/GenBank/DDBJ whole genome shotgun (WGS) entry which is preliminary data.</text>
</comment>